<dbReference type="EMBL" id="RYUW01000002">
    <property type="protein sequence ID" value="RYQ38807.1"/>
    <property type="molecule type" value="Genomic_DNA"/>
</dbReference>
<keyword evidence="2" id="KW-0732">Signal</keyword>
<evidence type="ECO:0000256" key="4">
    <source>
        <dbReference type="RuleBase" id="RU361188"/>
    </source>
</evidence>
<evidence type="ECO:0000313" key="8">
    <source>
        <dbReference type="Proteomes" id="UP000292382"/>
    </source>
</evidence>
<proteinExistence type="inferred from homology"/>
<dbReference type="Gene3D" id="3.20.20.80">
    <property type="entry name" value="Glycosidases"/>
    <property type="match status" value="1"/>
</dbReference>
<dbReference type="Proteomes" id="UP000292382">
    <property type="component" value="Unassembled WGS sequence"/>
</dbReference>
<dbReference type="InterPro" id="IPR013780">
    <property type="entry name" value="Glyco_hydro_b"/>
</dbReference>
<keyword evidence="3 4" id="KW-0378">Hydrolase</keyword>
<feature type="domain" description="Glycosyl hydrolase family 30 beta sandwich" evidence="6">
    <location>
        <begin position="409"/>
        <end position="476"/>
    </location>
</feature>
<comment type="caution">
    <text evidence="7">The sequence shown here is derived from an EMBL/GenBank/DDBJ whole genome shotgun (WGS) entry which is preliminary data.</text>
</comment>
<dbReference type="SUPFAM" id="SSF51445">
    <property type="entry name" value="(Trans)glycosidases"/>
    <property type="match status" value="1"/>
</dbReference>
<evidence type="ECO:0000259" key="5">
    <source>
        <dbReference type="Pfam" id="PF02055"/>
    </source>
</evidence>
<dbReference type="InterPro" id="IPR017853">
    <property type="entry name" value="GH"/>
</dbReference>
<comment type="similarity">
    <text evidence="1 4">Belongs to the glycosyl hydrolase 30 family.</text>
</comment>
<feature type="domain" description="Glycosyl hydrolase family 30 TIM-barrel" evidence="5">
    <location>
        <begin position="52"/>
        <end position="325"/>
    </location>
</feature>
<dbReference type="Gene3D" id="2.60.40.1180">
    <property type="entry name" value="Golgi alpha-mannosidase II"/>
    <property type="match status" value="1"/>
</dbReference>
<dbReference type="RefSeq" id="WP_129898336.1">
    <property type="nucleotide sequence ID" value="NZ_RYUU01000002.1"/>
</dbReference>
<evidence type="ECO:0000259" key="6">
    <source>
        <dbReference type="Pfam" id="PF17189"/>
    </source>
</evidence>
<sequence length="520" mass="57679">MQQDTMNEFWTVTSGDVSQRRDPIEPPAVVDDPGDATRIVVDTADRKQEWIGAGAAITDAAASLIWNSMDAEQRHEFLDDCFNPDKGGFSVIRIPLGSCEPAAQPYYTYDDVPFGEHDNLLTKFSLGEGEPGAPDATKDFKHIIPVVLEILKINPAVKIIASPWSAPAWMKNTGHLCQGGHLRFGEWTGNGFDPMHDSFEGCYARYFVKYVEEMGKLGIPIWGVTVQNEPSNAPKWPAMMWTLKQQAEFAHNFLRPAMNEKFPEMRIFINDDSTHNLMWPVRDIVTPDEASSVDGLTVHTYEGPYSNFFNASRSYPQWMFGMTERRCMINETPEDAAHIMSGIIGNWLVRNGENFIVLWNLALDERGLPNQVGATGRRGVVTIQHETGEVIRNLEYFMLRAFGQDVKPGSTVVRSSNYTPDGWSGGLGSVAFVAPDGDVAAHIYNPTGEPIEAAVTVNGMGAQWQKVTVPAWGTVTMHKSRYAINDSTVPEDGVFELNPEPTHLLGDVAPGKVRVWGVDE</sequence>
<evidence type="ECO:0000256" key="3">
    <source>
        <dbReference type="ARBA" id="ARBA00022801"/>
    </source>
</evidence>
<dbReference type="PANTHER" id="PTHR11069:SF23">
    <property type="entry name" value="LYSOSOMAL ACID GLUCOSYLCERAMIDASE"/>
    <property type="match status" value="1"/>
</dbReference>
<dbReference type="InterPro" id="IPR033453">
    <property type="entry name" value="Glyco_hydro_30_TIM-barrel"/>
</dbReference>
<dbReference type="InterPro" id="IPR001139">
    <property type="entry name" value="Glyco_hydro_30"/>
</dbReference>
<protein>
    <submittedName>
        <fullName evidence="7">Glycosyl hydrolase family 30</fullName>
    </submittedName>
</protein>
<dbReference type="Pfam" id="PF17189">
    <property type="entry name" value="Glyco_hydro_30C"/>
    <property type="match status" value="1"/>
</dbReference>
<evidence type="ECO:0000256" key="2">
    <source>
        <dbReference type="ARBA" id="ARBA00022729"/>
    </source>
</evidence>
<accession>A0A4Q5AXS6</accession>
<dbReference type="GO" id="GO:0006680">
    <property type="term" value="P:glucosylceramide catabolic process"/>
    <property type="evidence" value="ECO:0007669"/>
    <property type="project" value="TreeGrafter"/>
</dbReference>
<dbReference type="Pfam" id="PF02055">
    <property type="entry name" value="Glyco_hydro_30"/>
    <property type="match status" value="1"/>
</dbReference>
<reference evidence="7 8" key="1">
    <citation type="submission" date="2018-12" db="EMBL/GenBank/DDBJ databases">
        <title>Unveiling genomic diversity among members of the Bifidobacterium pseudolongum species, a widely distributed gut commensal of the animal kingdom.</title>
        <authorList>
            <person name="Lugli G.A."/>
            <person name="Duranti S."/>
            <person name="Albert K."/>
            <person name="Mancabelli L."/>
            <person name="Napoli S."/>
            <person name="Viappiani A."/>
            <person name="Anzalone R."/>
            <person name="Longhi G."/>
            <person name="Milani C."/>
            <person name="Turroni F."/>
            <person name="Alessandri G."/>
            <person name="Sela D.A."/>
            <person name="Van Sinderen D."/>
            <person name="Ventura M."/>
        </authorList>
    </citation>
    <scope>NUCLEOTIDE SEQUENCE [LARGE SCALE GENOMIC DNA]</scope>
    <source>
        <strain evidence="7 8">2003B</strain>
    </source>
</reference>
<dbReference type="InterPro" id="IPR033452">
    <property type="entry name" value="GH30_C"/>
</dbReference>
<keyword evidence="4" id="KW-0326">Glycosidase</keyword>
<dbReference type="PANTHER" id="PTHR11069">
    <property type="entry name" value="GLUCOSYLCERAMIDASE"/>
    <property type="match status" value="1"/>
</dbReference>
<evidence type="ECO:0000313" key="7">
    <source>
        <dbReference type="EMBL" id="RYQ38807.1"/>
    </source>
</evidence>
<name>A0A4Q5AXS6_9BIFI</name>
<organism evidence="7 8">
    <name type="scientific">Bifidobacterium pseudolongum subsp. globosum</name>
    <dbReference type="NCBI Taxonomy" id="1690"/>
    <lineage>
        <taxon>Bacteria</taxon>
        <taxon>Bacillati</taxon>
        <taxon>Actinomycetota</taxon>
        <taxon>Actinomycetes</taxon>
        <taxon>Bifidobacteriales</taxon>
        <taxon>Bifidobacteriaceae</taxon>
        <taxon>Bifidobacterium</taxon>
    </lineage>
</organism>
<gene>
    <name evidence="7" type="ORF">PG2003B_0170</name>
</gene>
<dbReference type="GO" id="GO:0016020">
    <property type="term" value="C:membrane"/>
    <property type="evidence" value="ECO:0007669"/>
    <property type="project" value="GOC"/>
</dbReference>
<dbReference type="GO" id="GO:0004348">
    <property type="term" value="F:glucosylceramidase activity"/>
    <property type="evidence" value="ECO:0007669"/>
    <property type="project" value="InterPro"/>
</dbReference>
<evidence type="ECO:0000256" key="1">
    <source>
        <dbReference type="ARBA" id="ARBA00005382"/>
    </source>
</evidence>
<dbReference type="AlphaFoldDB" id="A0A4Q5AXS6"/>